<sequence>MKIRYLPHTADVRMLLEAESLQKLFVAGTKGMSNLLKEGICDHTFIFHRKTTIKTSASDFTNLLIDFLSDVLSHTYANNTIYCKINILSFKKYGIVAEIFGNEINEFDEEIKAVTYHEANVVKNAESNLWETCIIFDI</sequence>
<evidence type="ECO:0000256" key="3">
    <source>
        <dbReference type="ARBA" id="ARBA00022723"/>
    </source>
</evidence>
<comment type="similarity">
    <text evidence="1">Belongs to the archease family.</text>
</comment>
<evidence type="ECO:0000313" key="7">
    <source>
        <dbReference type="Proteomes" id="UP001179363"/>
    </source>
</evidence>
<accession>A0ABS9EFB8</accession>
<dbReference type="Pfam" id="PF01951">
    <property type="entry name" value="Archease"/>
    <property type="match status" value="1"/>
</dbReference>
<evidence type="ECO:0000259" key="5">
    <source>
        <dbReference type="Pfam" id="PF01951"/>
    </source>
</evidence>
<evidence type="ECO:0000256" key="2">
    <source>
        <dbReference type="ARBA" id="ARBA00022694"/>
    </source>
</evidence>
<dbReference type="RefSeq" id="WP_236133722.1">
    <property type="nucleotide sequence ID" value="NZ_JAKGTH010000008.1"/>
</dbReference>
<gene>
    <name evidence="6" type="ORF">L1I30_07820</name>
</gene>
<dbReference type="Proteomes" id="UP001179363">
    <property type="component" value="Unassembled WGS sequence"/>
</dbReference>
<name>A0ABS9EFB8_9FLAO</name>
<evidence type="ECO:0000313" key="6">
    <source>
        <dbReference type="EMBL" id="MCF4101569.1"/>
    </source>
</evidence>
<dbReference type="InterPro" id="IPR023572">
    <property type="entry name" value="Archease_dom"/>
</dbReference>
<keyword evidence="3" id="KW-0479">Metal-binding</keyword>
<keyword evidence="2" id="KW-0819">tRNA processing</keyword>
<comment type="caution">
    <text evidence="6">The sequence shown here is derived from an EMBL/GenBank/DDBJ whole genome shotgun (WGS) entry which is preliminary data.</text>
</comment>
<evidence type="ECO:0000256" key="4">
    <source>
        <dbReference type="ARBA" id="ARBA00022837"/>
    </source>
</evidence>
<proteinExistence type="inferred from homology"/>
<organism evidence="6 7">
    <name type="scientific">Gillisia lutea</name>
    <dbReference type="NCBI Taxonomy" id="2909668"/>
    <lineage>
        <taxon>Bacteria</taxon>
        <taxon>Pseudomonadati</taxon>
        <taxon>Bacteroidota</taxon>
        <taxon>Flavobacteriia</taxon>
        <taxon>Flavobacteriales</taxon>
        <taxon>Flavobacteriaceae</taxon>
        <taxon>Gillisia</taxon>
    </lineage>
</organism>
<dbReference type="InterPro" id="IPR002804">
    <property type="entry name" value="Archease"/>
</dbReference>
<dbReference type="PANTHER" id="PTHR12682">
    <property type="entry name" value="ARCHEASE"/>
    <property type="match status" value="1"/>
</dbReference>
<keyword evidence="4" id="KW-0106">Calcium</keyword>
<dbReference type="SUPFAM" id="SSF69819">
    <property type="entry name" value="MTH1598-like"/>
    <property type="match status" value="1"/>
</dbReference>
<evidence type="ECO:0000256" key="1">
    <source>
        <dbReference type="ARBA" id="ARBA00007963"/>
    </source>
</evidence>
<dbReference type="InterPro" id="IPR036820">
    <property type="entry name" value="Archease_dom_sf"/>
</dbReference>
<keyword evidence="7" id="KW-1185">Reference proteome</keyword>
<reference evidence="6" key="1">
    <citation type="submission" date="2022-01" db="EMBL/GenBank/DDBJ databases">
        <title>Gillisia lutea sp. nov., isolated from marine plastic residues from the Malvarosa beach (Valencia, Spain).</title>
        <authorList>
            <person name="Vidal-Verdu A."/>
            <person name="Molina-Menor E."/>
            <person name="Satari L."/>
            <person name="Pascual J."/>
            <person name="Pereto J."/>
            <person name="Porcar M."/>
        </authorList>
    </citation>
    <scope>NUCLEOTIDE SEQUENCE</scope>
    <source>
        <strain evidence="6">M10.2A</strain>
    </source>
</reference>
<protein>
    <submittedName>
        <fullName evidence="6">Archease</fullName>
    </submittedName>
</protein>
<dbReference type="Gene3D" id="3.55.10.10">
    <property type="entry name" value="Archease domain"/>
    <property type="match status" value="1"/>
</dbReference>
<dbReference type="PANTHER" id="PTHR12682:SF11">
    <property type="entry name" value="PROTEIN ARCHEASE"/>
    <property type="match status" value="1"/>
</dbReference>
<feature type="domain" description="Archease" evidence="5">
    <location>
        <begin position="4"/>
        <end position="138"/>
    </location>
</feature>
<dbReference type="EMBL" id="JAKGTH010000008">
    <property type="protein sequence ID" value="MCF4101569.1"/>
    <property type="molecule type" value="Genomic_DNA"/>
</dbReference>